<reference evidence="1" key="2">
    <citation type="submission" date="2023-04" db="EMBL/GenBank/DDBJ databases">
        <authorList>
            <person name="Bruccoleri R.E."/>
            <person name="Oakeley E.J."/>
            <person name="Faust A.-M."/>
            <person name="Dessus-Babus S."/>
            <person name="Altorfer M."/>
            <person name="Burckhardt D."/>
            <person name="Oertli M."/>
            <person name="Naumann U."/>
            <person name="Petersen F."/>
            <person name="Wong J."/>
        </authorList>
    </citation>
    <scope>NUCLEOTIDE SEQUENCE</scope>
    <source>
        <strain evidence="1">GSM-AAB239-AS_SAM_17_03QT</strain>
        <tissue evidence="1">Leaf</tissue>
    </source>
</reference>
<evidence type="ECO:0000313" key="2">
    <source>
        <dbReference type="Proteomes" id="UP001140949"/>
    </source>
</evidence>
<dbReference type="Proteomes" id="UP001140949">
    <property type="component" value="Unassembled WGS sequence"/>
</dbReference>
<dbReference type="AlphaFoldDB" id="A0AAX6DPW8"/>
<comment type="caution">
    <text evidence="1">The sequence shown here is derived from an EMBL/GenBank/DDBJ whole genome shotgun (WGS) entry which is preliminary data.</text>
</comment>
<accession>A0AAX6DPW8</accession>
<reference evidence="1" key="1">
    <citation type="journal article" date="2023" name="GigaByte">
        <title>Genome assembly of the bearded iris, Iris pallida Lam.</title>
        <authorList>
            <person name="Bruccoleri R.E."/>
            <person name="Oakeley E.J."/>
            <person name="Faust A.M.E."/>
            <person name="Altorfer M."/>
            <person name="Dessus-Babus S."/>
            <person name="Burckhardt D."/>
            <person name="Oertli M."/>
            <person name="Naumann U."/>
            <person name="Petersen F."/>
            <person name="Wong J."/>
        </authorList>
    </citation>
    <scope>NUCLEOTIDE SEQUENCE</scope>
    <source>
        <strain evidence="1">GSM-AAB239-AS_SAM_17_03QT</strain>
    </source>
</reference>
<evidence type="ECO:0000313" key="1">
    <source>
        <dbReference type="EMBL" id="KAJ6793830.1"/>
    </source>
</evidence>
<gene>
    <name evidence="1" type="ORF">M6B38_234315</name>
</gene>
<dbReference type="EMBL" id="JANAVB010042620">
    <property type="protein sequence ID" value="KAJ6793830.1"/>
    <property type="molecule type" value="Genomic_DNA"/>
</dbReference>
<organism evidence="1 2">
    <name type="scientific">Iris pallida</name>
    <name type="common">Sweet iris</name>
    <dbReference type="NCBI Taxonomy" id="29817"/>
    <lineage>
        <taxon>Eukaryota</taxon>
        <taxon>Viridiplantae</taxon>
        <taxon>Streptophyta</taxon>
        <taxon>Embryophyta</taxon>
        <taxon>Tracheophyta</taxon>
        <taxon>Spermatophyta</taxon>
        <taxon>Magnoliopsida</taxon>
        <taxon>Liliopsida</taxon>
        <taxon>Asparagales</taxon>
        <taxon>Iridaceae</taxon>
        <taxon>Iridoideae</taxon>
        <taxon>Irideae</taxon>
        <taxon>Iris</taxon>
    </lineage>
</organism>
<proteinExistence type="predicted"/>
<protein>
    <submittedName>
        <fullName evidence="1">Uncharacterized protein</fullName>
    </submittedName>
</protein>
<name>A0AAX6DPW8_IRIPA</name>
<sequence length="41" mass="4934">MIYLGYETELSNIFKIVTHDYDLVQVGIEYVKVYLEFIKVF</sequence>
<keyword evidence="2" id="KW-1185">Reference proteome</keyword>